<comment type="caution">
    <text evidence="2">The sequence shown here is derived from an EMBL/GenBank/DDBJ whole genome shotgun (WGS) entry which is preliminary data.</text>
</comment>
<keyword evidence="3" id="KW-1185">Reference proteome</keyword>
<dbReference type="PANTHER" id="PTHR21621:SF0">
    <property type="entry name" value="BETA-CITRYLGLUTAMATE SYNTHASE B-RELATED"/>
    <property type="match status" value="1"/>
</dbReference>
<gene>
    <name evidence="2" type="ORF">GCM10010384_28370</name>
</gene>
<organism evidence="2 3">
    <name type="scientific">Streptomyces djakartensis</name>
    <dbReference type="NCBI Taxonomy" id="68193"/>
    <lineage>
        <taxon>Bacteria</taxon>
        <taxon>Bacillati</taxon>
        <taxon>Actinomycetota</taxon>
        <taxon>Actinomycetes</taxon>
        <taxon>Kitasatosporales</taxon>
        <taxon>Streptomycetaceae</taxon>
        <taxon>Streptomyces</taxon>
    </lineage>
</organism>
<dbReference type="PANTHER" id="PTHR21621">
    <property type="entry name" value="RIBOSOMAL PROTEIN S6 MODIFICATION PROTEIN"/>
    <property type="match status" value="1"/>
</dbReference>
<evidence type="ECO:0000259" key="1">
    <source>
        <dbReference type="Pfam" id="PF21068"/>
    </source>
</evidence>
<dbReference type="InterPro" id="IPR026449">
    <property type="entry name" value="GRASP_SAV_5884"/>
</dbReference>
<protein>
    <submittedName>
        <fullName evidence="2">ATP-grasp ribosomal peptide maturase</fullName>
    </submittedName>
</protein>
<dbReference type="SUPFAM" id="SSF56059">
    <property type="entry name" value="Glutathione synthetase ATP-binding domain-like"/>
    <property type="match status" value="1"/>
</dbReference>
<evidence type="ECO:0000313" key="3">
    <source>
        <dbReference type="Proteomes" id="UP000653308"/>
    </source>
</evidence>
<proteinExistence type="predicted"/>
<sequence length="341" mass="37317">MSDLGPVLVVTNLDDPTADVVISELHDRGIPVVRFDSGDFPHALSVTATITSNGVEGTLSTPSRTADLTQVRSLYYRRPSGFTFPHLDEQDARFAVTQARYGLGGVLASLPGCLYVNHPHRIGDAEFKPSGLAAAAAAGFHLPPTVITSNPGAAGSFIEHYAPVIYKPLSAPLYRIDGVSCTVEVAEVVADDIDEAVSGTAHLFQQRIEKTADVRVTVIGDRVFPVRIDSDLLDWRTDYSSLRYSLVSPPPGIVDALHAYLARFGLVFGAFDFAIDREGQWWFLECNPSGQWYWLEPETGLPMLEAMADLVRSACQRPRTVIGPRPFGWCPRQDSNLRHPL</sequence>
<dbReference type="Pfam" id="PF21068">
    <property type="entry name" value="ATPgraspMvdD"/>
    <property type="match status" value="1"/>
</dbReference>
<feature type="domain" description="MvdD-like pre-ATP grasp" evidence="1">
    <location>
        <begin position="7"/>
        <end position="120"/>
    </location>
</feature>
<name>A0ABQ2ZNM7_9ACTN</name>
<accession>A0ABQ2ZNM7</accession>
<dbReference type="EMBL" id="BMWE01000007">
    <property type="protein sequence ID" value="GGY20193.1"/>
    <property type="molecule type" value="Genomic_DNA"/>
</dbReference>
<dbReference type="NCBIfam" id="TIGR04187">
    <property type="entry name" value="GRASP_SAV_5884"/>
    <property type="match status" value="1"/>
</dbReference>
<evidence type="ECO:0000313" key="2">
    <source>
        <dbReference type="EMBL" id="GGY20193.1"/>
    </source>
</evidence>
<dbReference type="InterPro" id="IPR048936">
    <property type="entry name" value="MvdD-like_ATPgrasp"/>
</dbReference>
<dbReference type="Gene3D" id="3.30.470.20">
    <property type="entry name" value="ATP-grasp fold, B domain"/>
    <property type="match status" value="1"/>
</dbReference>
<reference evidence="3" key="1">
    <citation type="journal article" date="2019" name="Int. J. Syst. Evol. Microbiol.">
        <title>The Global Catalogue of Microorganisms (GCM) 10K type strain sequencing project: providing services to taxonomists for standard genome sequencing and annotation.</title>
        <authorList>
            <consortium name="The Broad Institute Genomics Platform"/>
            <consortium name="The Broad Institute Genome Sequencing Center for Infectious Disease"/>
            <person name="Wu L."/>
            <person name="Ma J."/>
        </authorList>
    </citation>
    <scope>NUCLEOTIDE SEQUENCE [LARGE SCALE GENOMIC DNA]</scope>
    <source>
        <strain evidence="3">JCM 4957</strain>
    </source>
</reference>
<dbReference type="Proteomes" id="UP000653308">
    <property type="component" value="Unassembled WGS sequence"/>
</dbReference>
<dbReference type="RefSeq" id="WP_229864295.1">
    <property type="nucleotide sequence ID" value="NZ_BMWE01000007.1"/>
</dbReference>